<dbReference type="PANTHER" id="PTHR33376">
    <property type="match status" value="1"/>
</dbReference>
<protein>
    <submittedName>
        <fullName evidence="3">ABC transporter substrate-binding protein</fullName>
    </submittedName>
</protein>
<gene>
    <name evidence="3" type="ORF">SAE02_65270</name>
</gene>
<dbReference type="GO" id="GO:0030288">
    <property type="term" value="C:outer membrane-bounded periplasmic space"/>
    <property type="evidence" value="ECO:0007669"/>
    <property type="project" value="InterPro"/>
</dbReference>
<dbReference type="PIRSF" id="PIRSF006470">
    <property type="entry name" value="DctB"/>
    <property type="match status" value="1"/>
</dbReference>
<dbReference type="RefSeq" id="WP_044435312.1">
    <property type="nucleotide sequence ID" value="NZ_BJYZ01000040.1"/>
</dbReference>
<dbReference type="Gene3D" id="3.40.190.170">
    <property type="entry name" value="Bacterial extracellular solute-binding protein, family 7"/>
    <property type="match status" value="1"/>
</dbReference>
<feature type="signal peptide" evidence="2">
    <location>
        <begin position="1"/>
        <end position="26"/>
    </location>
</feature>
<dbReference type="Pfam" id="PF03480">
    <property type="entry name" value="DctP"/>
    <property type="match status" value="1"/>
</dbReference>
<dbReference type="InterPro" id="IPR004682">
    <property type="entry name" value="TRAP_DctP"/>
</dbReference>
<keyword evidence="1 2" id="KW-0732">Signal</keyword>
<dbReference type="EMBL" id="BJYZ01000040">
    <property type="protein sequence ID" value="GEO42379.1"/>
    <property type="molecule type" value="Genomic_DNA"/>
</dbReference>
<evidence type="ECO:0000313" key="4">
    <source>
        <dbReference type="Proteomes" id="UP000321523"/>
    </source>
</evidence>
<reference evidence="3 4" key="1">
    <citation type="submission" date="2019-07" db="EMBL/GenBank/DDBJ databases">
        <title>Whole genome shotgun sequence of Skermanella aerolata NBRC 106429.</title>
        <authorList>
            <person name="Hosoyama A."/>
            <person name="Uohara A."/>
            <person name="Ohji S."/>
            <person name="Ichikawa N."/>
        </authorList>
    </citation>
    <scope>NUCLEOTIDE SEQUENCE [LARGE SCALE GENOMIC DNA]</scope>
    <source>
        <strain evidence="3 4">NBRC 106429</strain>
    </source>
</reference>
<dbReference type="GO" id="GO:0055085">
    <property type="term" value="P:transmembrane transport"/>
    <property type="evidence" value="ECO:0007669"/>
    <property type="project" value="InterPro"/>
</dbReference>
<dbReference type="PANTHER" id="PTHR33376:SF2">
    <property type="entry name" value="DICARBOXYLATE-BINDING PERIPLASMIC PROTEIN"/>
    <property type="match status" value="1"/>
</dbReference>
<dbReference type="GO" id="GO:0030246">
    <property type="term" value="F:carbohydrate binding"/>
    <property type="evidence" value="ECO:0007669"/>
    <property type="project" value="TreeGrafter"/>
</dbReference>
<evidence type="ECO:0000256" key="2">
    <source>
        <dbReference type="SAM" id="SignalP"/>
    </source>
</evidence>
<dbReference type="CDD" id="cd13679">
    <property type="entry name" value="PBP2_TRAP_YiaO_like"/>
    <property type="match status" value="1"/>
</dbReference>
<proteinExistence type="predicted"/>
<name>A0A512E111_9PROT</name>
<dbReference type="NCBIfam" id="TIGR00787">
    <property type="entry name" value="dctP"/>
    <property type="match status" value="1"/>
</dbReference>
<dbReference type="AlphaFoldDB" id="A0A512E111"/>
<dbReference type="OrthoDB" id="8673861at2"/>
<accession>A0A512E111</accession>
<dbReference type="InterPro" id="IPR018389">
    <property type="entry name" value="DctP_fam"/>
</dbReference>
<comment type="caution">
    <text evidence="3">The sequence shown here is derived from an EMBL/GenBank/DDBJ whole genome shotgun (WGS) entry which is preliminary data.</text>
</comment>
<evidence type="ECO:0000313" key="3">
    <source>
        <dbReference type="EMBL" id="GEO42379.1"/>
    </source>
</evidence>
<sequence>MKMMFKRALAPLMAAGLMMTAGVALAAEIGSHSFKIAVVQVKEHPFSMGAQKFADIVAEKSGGKMKSKIFPGGTLGGDAQVISSLQGGTIDMTVVSTGLLSTMIKEYGVFYLPLMFDDVRVADAVVDGPVGTKLLEKLPEKGLVGLGYWEHGYRDTTNSKHPITKWEDMQGLKIRVIQIPIFVDIFNGVGANAVPMPFTELYTALEQKAVDGQETALPTIETAKFDEVQKYLTTTHHVYDPLVVLFSKKTWDKLSADERQILTDAAKEATPYQRELNRQREVEMLKAVQAKGMVVTDMSKEERARMRQHLQPVTDKYTQEVGADLVKEIFAEIDKARSQLAAK</sequence>
<feature type="chain" id="PRO_5021972882" evidence="2">
    <location>
        <begin position="27"/>
        <end position="343"/>
    </location>
</feature>
<dbReference type="Proteomes" id="UP000321523">
    <property type="component" value="Unassembled WGS sequence"/>
</dbReference>
<dbReference type="NCBIfam" id="NF037995">
    <property type="entry name" value="TRAP_S1"/>
    <property type="match status" value="1"/>
</dbReference>
<organism evidence="3 4">
    <name type="scientific">Skermanella aerolata</name>
    <dbReference type="NCBI Taxonomy" id="393310"/>
    <lineage>
        <taxon>Bacteria</taxon>
        <taxon>Pseudomonadati</taxon>
        <taxon>Pseudomonadota</taxon>
        <taxon>Alphaproteobacteria</taxon>
        <taxon>Rhodospirillales</taxon>
        <taxon>Azospirillaceae</taxon>
        <taxon>Skermanella</taxon>
    </lineage>
</organism>
<keyword evidence="4" id="KW-1185">Reference proteome</keyword>
<dbReference type="InterPro" id="IPR038404">
    <property type="entry name" value="TRAP_DctP_sf"/>
</dbReference>
<evidence type="ECO:0000256" key="1">
    <source>
        <dbReference type="ARBA" id="ARBA00022729"/>
    </source>
</evidence>